<gene>
    <name evidence="2" type="ORF">BAMA_07180</name>
</gene>
<comment type="caution">
    <text evidence="2">The sequence shown here is derived from an EMBL/GenBank/DDBJ whole genome shotgun (WGS) entry which is preliminary data.</text>
</comment>
<dbReference type="Gene3D" id="3.20.20.10">
    <property type="entry name" value="Alanine racemase"/>
    <property type="match status" value="1"/>
</dbReference>
<evidence type="ECO:0000313" key="2">
    <source>
        <dbReference type="EMBL" id="KEK18138.1"/>
    </source>
</evidence>
<dbReference type="EMBL" id="JOTN01000017">
    <property type="protein sequence ID" value="KEK18138.1"/>
    <property type="molecule type" value="Genomic_DNA"/>
</dbReference>
<evidence type="ECO:0000313" key="3">
    <source>
        <dbReference type="Proteomes" id="UP000027822"/>
    </source>
</evidence>
<proteinExistence type="predicted"/>
<feature type="domain" description="Alanine racemase N-terminal" evidence="1">
    <location>
        <begin position="17"/>
        <end position="262"/>
    </location>
</feature>
<dbReference type="SUPFAM" id="SSF51419">
    <property type="entry name" value="PLP-binding barrel"/>
    <property type="match status" value="1"/>
</dbReference>
<dbReference type="AlphaFoldDB" id="A0A073K799"/>
<dbReference type="GO" id="GO:0008721">
    <property type="term" value="F:D-serine ammonia-lyase activity"/>
    <property type="evidence" value="ECO:0007669"/>
    <property type="project" value="TreeGrafter"/>
</dbReference>
<dbReference type="CDD" id="cd06813">
    <property type="entry name" value="PLPDE_III_DSD_D-TA_like_2"/>
    <property type="match status" value="1"/>
</dbReference>
<keyword evidence="3" id="KW-1185">Reference proteome</keyword>
<dbReference type="eggNOG" id="COG3616">
    <property type="taxonomic scope" value="Bacteria"/>
</dbReference>
<protein>
    <submittedName>
        <fullName evidence="2">Amino acid aldolase</fullName>
    </submittedName>
</protein>
<organism evidence="2 3">
    <name type="scientific">Bacillus manliponensis</name>
    <dbReference type="NCBI Taxonomy" id="574376"/>
    <lineage>
        <taxon>Bacteria</taxon>
        <taxon>Bacillati</taxon>
        <taxon>Bacillota</taxon>
        <taxon>Bacilli</taxon>
        <taxon>Bacillales</taxon>
        <taxon>Bacillaceae</taxon>
        <taxon>Bacillus</taxon>
        <taxon>Bacillus cereus group</taxon>
    </lineage>
</organism>
<dbReference type="PANTHER" id="PTHR28004">
    <property type="entry name" value="ZGC:162816-RELATED"/>
    <property type="match status" value="1"/>
</dbReference>
<sequence>MNKDIFRKVSLPCAFLNEDALEKNIQTVIRLHKGKRVRIASKSLRSVAVMKKILRSHTCFQGIMCYSPAEVLFLIEQGFDDLLLGYPSWDDEALKKMSSLTKEGHVITCMVDCEEHLVYLEKIAREVEGKFRVCFDVDMSTNFFGFHFGVRRSPLRTVAQVVELAERTLQSSFLILDGVMGYEAQIAGVGDHVPKQNVRNMMISYLKRKSVKEVTKRRSEVVRALQQQGISLRFVNGGGTGSIITTAEEEMVTEITVGSAFYSPTLFDYYKDVTFEPAVGFVLPIVRKPKPNIYTCLGGGYIASGMTGQDKQPQPYMPAGAKLLSLEGAGEVQTPVYYDGTEELQIGEGILFRHSKAGELCERFLKLHRVVDNKIIGTYETYRGDGECFL</sequence>
<dbReference type="RefSeq" id="WP_034641784.1">
    <property type="nucleotide sequence ID" value="NZ_CBCSJC010000025.1"/>
</dbReference>
<dbReference type="InterPro" id="IPR051466">
    <property type="entry name" value="D-amino_acid_metab_enzyme"/>
</dbReference>
<reference evidence="2 3" key="1">
    <citation type="submission" date="2014-06" db="EMBL/GenBank/DDBJ databases">
        <title>Draft genome sequence of Bacillus manliponensis JCM 15802 (MCCC 1A00708).</title>
        <authorList>
            <person name="Lai Q."/>
            <person name="Liu Y."/>
            <person name="Shao Z."/>
        </authorList>
    </citation>
    <scope>NUCLEOTIDE SEQUENCE [LARGE SCALE GENOMIC DNA]</scope>
    <source>
        <strain evidence="2 3">JCM 15802</strain>
    </source>
</reference>
<accession>A0A073K799</accession>
<dbReference type="PANTHER" id="PTHR28004:SF2">
    <property type="entry name" value="D-SERINE DEHYDRATASE"/>
    <property type="match status" value="1"/>
</dbReference>
<dbReference type="InterPro" id="IPR001608">
    <property type="entry name" value="Ala_racemase_N"/>
</dbReference>
<dbReference type="STRING" id="574376.BAMA_07180"/>
<dbReference type="GO" id="GO:0036088">
    <property type="term" value="P:D-serine catabolic process"/>
    <property type="evidence" value="ECO:0007669"/>
    <property type="project" value="TreeGrafter"/>
</dbReference>
<dbReference type="Proteomes" id="UP000027822">
    <property type="component" value="Unassembled WGS sequence"/>
</dbReference>
<evidence type="ECO:0000259" key="1">
    <source>
        <dbReference type="Pfam" id="PF01168"/>
    </source>
</evidence>
<dbReference type="Pfam" id="PF01168">
    <property type="entry name" value="Ala_racemase_N"/>
    <property type="match status" value="1"/>
</dbReference>
<dbReference type="OrthoDB" id="2445260at2"/>
<name>A0A073K799_9BACI</name>
<dbReference type="InterPro" id="IPR029066">
    <property type="entry name" value="PLP-binding_barrel"/>
</dbReference>